<accession>A3DLC9</accession>
<reference evidence="2 3" key="2">
    <citation type="journal article" date="2009" name="Stand. Genomic Sci.">
        <title>Complete genome sequence of Staphylothermus marinus Stetter and Fiala 1986 type strain F1.</title>
        <authorList>
            <person name="Anderson I.J."/>
            <person name="Sun H."/>
            <person name="Lapidus A."/>
            <person name="Copeland A."/>
            <person name="Glavina Del Rio T."/>
            <person name="Tice H."/>
            <person name="Dalin E."/>
            <person name="Lucas S."/>
            <person name="Barry K."/>
            <person name="Land M."/>
            <person name="Richardson P."/>
            <person name="Huber H."/>
            <person name="Kyrpides N.C."/>
        </authorList>
    </citation>
    <scope>NUCLEOTIDE SEQUENCE [LARGE SCALE GENOMIC DNA]</scope>
    <source>
        <strain evidence="3">ATCC 43588 / DSM 3639 / JCM 9404 / F1</strain>
    </source>
</reference>
<organism evidence="2 3">
    <name type="scientific">Staphylothermus marinus (strain ATCC 43588 / DSM 3639 / JCM 9404 / F1)</name>
    <dbReference type="NCBI Taxonomy" id="399550"/>
    <lineage>
        <taxon>Archaea</taxon>
        <taxon>Thermoproteota</taxon>
        <taxon>Thermoprotei</taxon>
        <taxon>Desulfurococcales</taxon>
        <taxon>Desulfurococcaceae</taxon>
        <taxon>Staphylothermus</taxon>
    </lineage>
</organism>
<keyword evidence="3" id="KW-1185">Reference proteome</keyword>
<dbReference type="AlphaFoldDB" id="A3DLC9"/>
<dbReference type="EMBL" id="CP000575">
    <property type="protein sequence ID" value="ABN69439.1"/>
    <property type="molecule type" value="Genomic_DNA"/>
</dbReference>
<dbReference type="Proteomes" id="UP000000254">
    <property type="component" value="Chromosome"/>
</dbReference>
<name>A3DLC9_STAMF</name>
<dbReference type="RefSeq" id="WP_011838630.1">
    <property type="nucleotide sequence ID" value="NC_009033.1"/>
</dbReference>
<feature type="domain" description="SpoVT-AbrB" evidence="1">
    <location>
        <begin position="4"/>
        <end position="49"/>
    </location>
</feature>
<dbReference type="SUPFAM" id="SSF89447">
    <property type="entry name" value="AbrB/MazE/MraZ-like"/>
    <property type="match status" value="1"/>
</dbReference>
<proteinExistence type="predicted"/>
<dbReference type="OrthoDB" id="30861at2157"/>
<evidence type="ECO:0000313" key="3">
    <source>
        <dbReference type="Proteomes" id="UP000000254"/>
    </source>
</evidence>
<dbReference type="Pfam" id="PF04014">
    <property type="entry name" value="MazE_antitoxin"/>
    <property type="match status" value="1"/>
</dbReference>
<dbReference type="eggNOG" id="arCOG00820">
    <property type="taxonomic scope" value="Archaea"/>
</dbReference>
<dbReference type="GeneID" id="4907087"/>
<dbReference type="KEGG" id="smr:Smar_0326"/>
<evidence type="ECO:0000259" key="1">
    <source>
        <dbReference type="PROSITE" id="PS51740"/>
    </source>
</evidence>
<dbReference type="HOGENOM" id="CLU_158484_3_1_2"/>
<sequence>MSVVVETKVGRKRVIVIPKAVAEAVKIREGQRVRVMAVGDKIVIEPIRDAVWLAIHGKKIGKIMPEELEEESILEQEKIYEKQ</sequence>
<reference evidence="3" key="1">
    <citation type="journal article" date="2009" name="BMC Genomics">
        <title>The complete genome sequence of Staphylothermus marinus reveals differences in sulfur metabolism among heterotrophic Crenarchaeota.</title>
        <authorList>
            <person name="Anderson I.J."/>
            <person name="Dharmarajan L."/>
            <person name="Rodriguez J."/>
            <person name="Hooper S."/>
            <person name="Porat I."/>
            <person name="Ulrich L.E."/>
            <person name="Elkins J.G."/>
            <person name="Mavromatis K."/>
            <person name="Sun H."/>
            <person name="Land M."/>
            <person name="Lapidus A."/>
            <person name="Lucas S."/>
            <person name="Barry K."/>
            <person name="Huber H."/>
            <person name="Zhulin I.B."/>
            <person name="Whitman W.B."/>
            <person name="Mukhopadhyay B."/>
            <person name="Woese C."/>
            <person name="Bristow J."/>
            <person name="Kyrpides N."/>
        </authorList>
    </citation>
    <scope>NUCLEOTIDE SEQUENCE [LARGE SCALE GENOMIC DNA]</scope>
    <source>
        <strain evidence="3">ATCC 43588 / DSM 3639 / JCM 9404 / F1</strain>
    </source>
</reference>
<dbReference type="SMART" id="SM00966">
    <property type="entry name" value="SpoVT_AbrB"/>
    <property type="match status" value="1"/>
</dbReference>
<evidence type="ECO:0000313" key="2">
    <source>
        <dbReference type="EMBL" id="ABN69439.1"/>
    </source>
</evidence>
<dbReference type="GO" id="GO:0003677">
    <property type="term" value="F:DNA binding"/>
    <property type="evidence" value="ECO:0007669"/>
    <property type="project" value="InterPro"/>
</dbReference>
<dbReference type="InterPro" id="IPR037914">
    <property type="entry name" value="SpoVT-AbrB_sf"/>
</dbReference>
<dbReference type="PROSITE" id="PS51740">
    <property type="entry name" value="SPOVT_ABRB"/>
    <property type="match status" value="1"/>
</dbReference>
<protein>
    <submittedName>
        <fullName evidence="2">Transcriptional regulator, AbrB family</fullName>
    </submittedName>
</protein>
<dbReference type="Gene3D" id="2.10.260.10">
    <property type="match status" value="1"/>
</dbReference>
<gene>
    <name evidence="2" type="ordered locus">Smar_0326</name>
</gene>
<dbReference type="NCBIfam" id="TIGR01439">
    <property type="entry name" value="lp_hng_hel_AbrB"/>
    <property type="match status" value="1"/>
</dbReference>
<dbReference type="InterPro" id="IPR007159">
    <property type="entry name" value="SpoVT-AbrB_dom"/>
</dbReference>